<organism evidence="8 9">
    <name type="scientific">Planomicrobium soli</name>
    <dbReference type="NCBI Taxonomy" id="1176648"/>
    <lineage>
        <taxon>Bacteria</taxon>
        <taxon>Bacillati</taxon>
        <taxon>Bacillota</taxon>
        <taxon>Bacilli</taxon>
        <taxon>Bacillales</taxon>
        <taxon>Caryophanaceae</taxon>
        <taxon>Planomicrobium</taxon>
    </lineage>
</organism>
<dbReference type="InterPro" id="IPR002328">
    <property type="entry name" value="ADH_Zn_CS"/>
</dbReference>
<feature type="domain" description="Enoyl reductase (ER)" evidence="7">
    <location>
        <begin position="12"/>
        <end position="359"/>
    </location>
</feature>
<name>A0A2P8GMH1_9BACL</name>
<evidence type="ECO:0000256" key="4">
    <source>
        <dbReference type="ARBA" id="ARBA00023002"/>
    </source>
</evidence>
<dbReference type="OrthoDB" id="9806940at2"/>
<keyword evidence="4" id="KW-0560">Oxidoreductase</keyword>
<keyword evidence="2 6" id="KW-0479">Metal-binding</keyword>
<dbReference type="InterPro" id="IPR036291">
    <property type="entry name" value="NAD(P)-bd_dom_sf"/>
</dbReference>
<dbReference type="EMBL" id="PYAT01000008">
    <property type="protein sequence ID" value="PSL35159.1"/>
    <property type="molecule type" value="Genomic_DNA"/>
</dbReference>
<dbReference type="InterPro" id="IPR013154">
    <property type="entry name" value="ADH-like_N"/>
</dbReference>
<sequence length="363" mass="38683">MKIQAAVTHAQGEDFKFEEVELAEPNAHEVLVKIVASGVCHTDAVARDLGLSPFPVVLGHEGSGIVEKVGSAVTSIQEGDHVVLSFAYCGHCENCLTGHPTVCLRFNDLNFGGQMQDGTNRIHHHDHAVSTFFGQSSFGTYAVANERNVVKVDKEVDLALLGPLGCGIQTGAGTVLNRFKPEFGSSIAVYGSGAVGLSAVMAAKIAGCLNIIAVDIHDNRLELAKELGATHALNGKNVDVVKEIKAITGGGTHYAVETTGVPPVVKQSIHALRPLGACAIVGVTPEITFDVHNDIMAEGKTVMGVIEGDSIPQVFIPQLVDYFKRGMFPFDKLIKVYDFEQINEAFEDSKKGTTIKPIVKIAE</sequence>
<dbReference type="PANTHER" id="PTHR43880">
    <property type="entry name" value="ALCOHOL DEHYDROGENASE"/>
    <property type="match status" value="1"/>
</dbReference>
<dbReference type="GO" id="GO:0005829">
    <property type="term" value="C:cytosol"/>
    <property type="evidence" value="ECO:0007669"/>
    <property type="project" value="TreeGrafter"/>
</dbReference>
<dbReference type="GO" id="GO:0046294">
    <property type="term" value="P:formaldehyde catabolic process"/>
    <property type="evidence" value="ECO:0007669"/>
    <property type="project" value="TreeGrafter"/>
</dbReference>
<dbReference type="GO" id="GO:0051903">
    <property type="term" value="F:S-(hydroxymethyl)glutathione dehydrogenase [NAD(P)+] activity"/>
    <property type="evidence" value="ECO:0007669"/>
    <property type="project" value="TreeGrafter"/>
</dbReference>
<dbReference type="PANTHER" id="PTHR43880:SF12">
    <property type="entry name" value="ALCOHOL DEHYDROGENASE CLASS-3"/>
    <property type="match status" value="1"/>
</dbReference>
<dbReference type="FunFam" id="3.40.50.720:FF:000003">
    <property type="entry name" value="S-(hydroxymethyl)glutathione dehydrogenase"/>
    <property type="match status" value="1"/>
</dbReference>
<comment type="caution">
    <text evidence="8">The sequence shown here is derived from an EMBL/GenBank/DDBJ whole genome shotgun (WGS) entry which is preliminary data.</text>
</comment>
<dbReference type="Gene3D" id="3.90.180.10">
    <property type="entry name" value="Medium-chain alcohol dehydrogenases, catalytic domain"/>
    <property type="match status" value="1"/>
</dbReference>
<evidence type="ECO:0000256" key="5">
    <source>
        <dbReference type="ARBA" id="ARBA00023027"/>
    </source>
</evidence>
<proteinExistence type="inferred from homology"/>
<dbReference type="SUPFAM" id="SSF51735">
    <property type="entry name" value="NAD(P)-binding Rossmann-fold domains"/>
    <property type="match status" value="1"/>
</dbReference>
<dbReference type="InterPro" id="IPR020843">
    <property type="entry name" value="ER"/>
</dbReference>
<reference evidence="8 9" key="1">
    <citation type="submission" date="2018-03" db="EMBL/GenBank/DDBJ databases">
        <title>Genomic Encyclopedia of Type Strains, Phase III (KMG-III): the genomes of soil and plant-associated and newly described type strains.</title>
        <authorList>
            <person name="Whitman W."/>
        </authorList>
    </citation>
    <scope>NUCLEOTIDE SEQUENCE [LARGE SCALE GENOMIC DNA]</scope>
    <source>
        <strain evidence="8 9">CGMCC 1.12259</strain>
    </source>
</reference>
<dbReference type="SMART" id="SM00829">
    <property type="entry name" value="PKS_ER"/>
    <property type="match status" value="1"/>
</dbReference>
<keyword evidence="3 6" id="KW-0862">Zinc</keyword>
<dbReference type="Gene3D" id="3.40.50.720">
    <property type="entry name" value="NAD(P)-binding Rossmann-like Domain"/>
    <property type="match status" value="1"/>
</dbReference>
<dbReference type="CDD" id="cd08278">
    <property type="entry name" value="benzyl_alcohol_DH"/>
    <property type="match status" value="1"/>
</dbReference>
<dbReference type="GO" id="GO:0008270">
    <property type="term" value="F:zinc ion binding"/>
    <property type="evidence" value="ECO:0007669"/>
    <property type="project" value="InterPro"/>
</dbReference>
<gene>
    <name evidence="8" type="ORF">B0H99_10861</name>
</gene>
<dbReference type="PROSITE" id="PS00059">
    <property type="entry name" value="ADH_ZINC"/>
    <property type="match status" value="1"/>
</dbReference>
<keyword evidence="5" id="KW-0520">NAD</keyword>
<protein>
    <submittedName>
        <fullName evidence="8">Aryl-alcohol dehydrogenase</fullName>
    </submittedName>
</protein>
<evidence type="ECO:0000256" key="6">
    <source>
        <dbReference type="RuleBase" id="RU361277"/>
    </source>
</evidence>
<dbReference type="AlphaFoldDB" id="A0A2P8GMH1"/>
<evidence type="ECO:0000313" key="8">
    <source>
        <dbReference type="EMBL" id="PSL35159.1"/>
    </source>
</evidence>
<keyword evidence="9" id="KW-1185">Reference proteome</keyword>
<dbReference type="InterPro" id="IPR011032">
    <property type="entry name" value="GroES-like_sf"/>
</dbReference>
<comment type="cofactor">
    <cofactor evidence="1 6">
        <name>Zn(2+)</name>
        <dbReference type="ChEBI" id="CHEBI:29105"/>
    </cofactor>
</comment>
<dbReference type="InterPro" id="IPR013149">
    <property type="entry name" value="ADH-like_C"/>
</dbReference>
<comment type="similarity">
    <text evidence="6">Belongs to the zinc-containing alcohol dehydrogenase family.</text>
</comment>
<dbReference type="Pfam" id="PF00107">
    <property type="entry name" value="ADH_zinc_N"/>
    <property type="match status" value="1"/>
</dbReference>
<evidence type="ECO:0000259" key="7">
    <source>
        <dbReference type="SMART" id="SM00829"/>
    </source>
</evidence>
<evidence type="ECO:0000256" key="2">
    <source>
        <dbReference type="ARBA" id="ARBA00022723"/>
    </source>
</evidence>
<evidence type="ECO:0000256" key="3">
    <source>
        <dbReference type="ARBA" id="ARBA00022833"/>
    </source>
</evidence>
<dbReference type="Pfam" id="PF08240">
    <property type="entry name" value="ADH_N"/>
    <property type="match status" value="1"/>
</dbReference>
<dbReference type="RefSeq" id="WP_106533840.1">
    <property type="nucleotide sequence ID" value="NZ_PYAT01000008.1"/>
</dbReference>
<dbReference type="Proteomes" id="UP000242682">
    <property type="component" value="Unassembled WGS sequence"/>
</dbReference>
<evidence type="ECO:0000313" key="9">
    <source>
        <dbReference type="Proteomes" id="UP000242682"/>
    </source>
</evidence>
<evidence type="ECO:0000256" key="1">
    <source>
        <dbReference type="ARBA" id="ARBA00001947"/>
    </source>
</evidence>
<accession>A0A2P8GMH1</accession>
<dbReference type="SUPFAM" id="SSF50129">
    <property type="entry name" value="GroES-like"/>
    <property type="match status" value="1"/>
</dbReference>